<dbReference type="Proteomes" id="UP001500282">
    <property type="component" value="Unassembled WGS sequence"/>
</dbReference>
<feature type="compositionally biased region" description="Low complexity" evidence="1">
    <location>
        <begin position="51"/>
        <end position="79"/>
    </location>
</feature>
<dbReference type="EMBL" id="BAAAIH010000038">
    <property type="protein sequence ID" value="GAA1287093.1"/>
    <property type="molecule type" value="Genomic_DNA"/>
</dbReference>
<name>A0ABP4HTL4_9ACTN</name>
<reference evidence="3" key="1">
    <citation type="journal article" date="2019" name="Int. J. Syst. Evol. Microbiol.">
        <title>The Global Catalogue of Microorganisms (GCM) 10K type strain sequencing project: providing services to taxonomists for standard genome sequencing and annotation.</title>
        <authorList>
            <consortium name="The Broad Institute Genomics Platform"/>
            <consortium name="The Broad Institute Genome Sequencing Center for Infectious Disease"/>
            <person name="Wu L."/>
            <person name="Ma J."/>
        </authorList>
    </citation>
    <scope>NUCLEOTIDE SEQUENCE [LARGE SCALE GENOMIC DNA]</scope>
    <source>
        <strain evidence="3">JCM 11448</strain>
    </source>
</reference>
<feature type="region of interest" description="Disordered" evidence="1">
    <location>
        <begin position="1"/>
        <end position="123"/>
    </location>
</feature>
<evidence type="ECO:0000313" key="2">
    <source>
        <dbReference type="EMBL" id="GAA1287093.1"/>
    </source>
</evidence>
<evidence type="ECO:0000313" key="3">
    <source>
        <dbReference type="Proteomes" id="UP001500282"/>
    </source>
</evidence>
<comment type="caution">
    <text evidence="2">The sequence shown here is derived from an EMBL/GenBank/DDBJ whole genome shotgun (WGS) entry which is preliminary data.</text>
</comment>
<sequence>MLQRLLEPKLSPTRPFPNLRLRPSPGAGAPPQILGRGSAPSRSVDLRLRRATGLRLRTPAGRPGGARASAGPSAASACRGKGRAGRGSALGLEVSPKAPGRGFARARDPEPGLRPRLRAGTPP</sequence>
<accession>A0ABP4HTL4</accession>
<organism evidence="2 3">
    <name type="scientific">Streptomyces javensis</name>
    <dbReference type="NCBI Taxonomy" id="114698"/>
    <lineage>
        <taxon>Bacteria</taxon>
        <taxon>Bacillati</taxon>
        <taxon>Actinomycetota</taxon>
        <taxon>Actinomycetes</taxon>
        <taxon>Kitasatosporales</taxon>
        <taxon>Streptomycetaceae</taxon>
        <taxon>Streptomyces</taxon>
        <taxon>Streptomyces violaceusniger group</taxon>
    </lineage>
</organism>
<evidence type="ECO:0000256" key="1">
    <source>
        <dbReference type="SAM" id="MobiDB-lite"/>
    </source>
</evidence>
<keyword evidence="3" id="KW-1185">Reference proteome</keyword>
<gene>
    <name evidence="2" type="ORF">GCM10009579_57480</name>
</gene>
<protein>
    <submittedName>
        <fullName evidence="2">Uncharacterized protein</fullName>
    </submittedName>
</protein>
<proteinExistence type="predicted"/>